<keyword evidence="8" id="KW-1185">Reference proteome</keyword>
<dbReference type="RefSeq" id="WP_086072207.1">
    <property type="nucleotide sequence ID" value="NZ_CP021109.1"/>
</dbReference>
<gene>
    <name evidence="7" type="ORF">CAL13_09455</name>
</gene>
<evidence type="ECO:0000256" key="4">
    <source>
        <dbReference type="ARBA" id="ARBA00023136"/>
    </source>
</evidence>
<dbReference type="EMBL" id="CP021109">
    <property type="protein sequence ID" value="ARP86399.1"/>
    <property type="molecule type" value="Genomic_DNA"/>
</dbReference>
<feature type="transmembrane region" description="Helical" evidence="5">
    <location>
        <begin position="324"/>
        <end position="344"/>
    </location>
</feature>
<name>A0A1W6YZU7_9BORD</name>
<dbReference type="AlphaFoldDB" id="A0A1W6YZU7"/>
<keyword evidence="3 5" id="KW-1133">Transmembrane helix</keyword>
<feature type="transmembrane region" description="Helical" evidence="5">
    <location>
        <begin position="181"/>
        <end position="206"/>
    </location>
</feature>
<dbReference type="Gene3D" id="1.20.1720.10">
    <property type="entry name" value="Multidrug resistance protein D"/>
    <property type="match status" value="1"/>
</dbReference>
<feature type="transmembrane region" description="Helical" evidence="5">
    <location>
        <begin position="416"/>
        <end position="442"/>
    </location>
</feature>
<evidence type="ECO:0000313" key="7">
    <source>
        <dbReference type="EMBL" id="ARP86399.1"/>
    </source>
</evidence>
<dbReference type="SUPFAM" id="SSF103473">
    <property type="entry name" value="MFS general substrate transporter"/>
    <property type="match status" value="2"/>
</dbReference>
<feature type="transmembrane region" description="Helical" evidence="5">
    <location>
        <begin position="245"/>
        <end position="266"/>
    </location>
</feature>
<feature type="transmembrane region" description="Helical" evidence="5">
    <location>
        <begin position="155"/>
        <end position="175"/>
    </location>
</feature>
<proteinExistence type="predicted"/>
<dbReference type="Pfam" id="PF07690">
    <property type="entry name" value="MFS_1"/>
    <property type="match status" value="1"/>
</dbReference>
<organism evidence="7 8">
    <name type="scientific">Bordetella genomosp. 9</name>
    <dbReference type="NCBI Taxonomy" id="1416803"/>
    <lineage>
        <taxon>Bacteria</taxon>
        <taxon>Pseudomonadati</taxon>
        <taxon>Pseudomonadota</taxon>
        <taxon>Betaproteobacteria</taxon>
        <taxon>Burkholderiales</taxon>
        <taxon>Alcaligenaceae</taxon>
        <taxon>Bordetella</taxon>
    </lineage>
</organism>
<evidence type="ECO:0000256" key="3">
    <source>
        <dbReference type="ARBA" id="ARBA00022989"/>
    </source>
</evidence>
<evidence type="ECO:0000259" key="6">
    <source>
        <dbReference type="PROSITE" id="PS50850"/>
    </source>
</evidence>
<feature type="transmembrane region" description="Helical" evidence="5">
    <location>
        <begin position="380"/>
        <end position="404"/>
    </location>
</feature>
<dbReference type="GO" id="GO:0016020">
    <property type="term" value="C:membrane"/>
    <property type="evidence" value="ECO:0007669"/>
    <property type="project" value="UniProtKB-SubCell"/>
</dbReference>
<comment type="subcellular location">
    <subcellularLocation>
        <location evidence="1">Membrane</location>
        <topology evidence="1">Multi-pass membrane protein</topology>
    </subcellularLocation>
</comment>
<feature type="transmembrane region" description="Helical" evidence="5">
    <location>
        <begin position="287"/>
        <end position="312"/>
    </location>
</feature>
<sequence length="486" mass="50238">MPSEPPAALSSPTLPPHGAQARSQWLALAVLLTGNFITILDLFIVNVAIPSIRAGLSATDADIQLVLVGYAAAYGVFLMNGARLGDLYGRKRLFLAGMGLFTLASAICGVATTPALLIAARVLQGLGSAALMPQVMASIRVLFDGDQRRRAFGAMGAVQGVAASISQLIGGALIGHAPDWLGWRLVFLINVPIGLAALAAGARWLVETRPAGRERPDLPGAALGGVAVALLLVPIMLGHEYAWPWWSWALPVLGVGVLATFLRYENRLLARGGTPMLDPGLFRNRPFAIGVAAIFLFYSSISSFFLSLTLLLQNGIGLSAWDAGLLFTPSAIAFFAASLAGPWLARRWGHYALMGGIALFAAGLAMSAAVALAAPRSAGWMIVSLILNGAGQGVAIPLGLNALIGKVGTGHAGMASGAVGTLQTLGTSFGITVVGVALFSLLNDNVQGDVLTMHGHAVARATLYNIGAALASLALFAVALRGDSRR</sequence>
<dbReference type="PRINTS" id="PR01036">
    <property type="entry name" value="TCRTETB"/>
</dbReference>
<dbReference type="InterPro" id="IPR020846">
    <property type="entry name" value="MFS_dom"/>
</dbReference>
<feature type="transmembrane region" description="Helical" evidence="5">
    <location>
        <begin position="218"/>
        <end position="239"/>
    </location>
</feature>
<feature type="transmembrane region" description="Helical" evidence="5">
    <location>
        <begin position="25"/>
        <end position="49"/>
    </location>
</feature>
<feature type="transmembrane region" description="Helical" evidence="5">
    <location>
        <begin position="351"/>
        <end position="374"/>
    </location>
</feature>
<evidence type="ECO:0000313" key="8">
    <source>
        <dbReference type="Proteomes" id="UP000194139"/>
    </source>
</evidence>
<dbReference type="PANTHER" id="PTHR42718">
    <property type="entry name" value="MAJOR FACILITATOR SUPERFAMILY MULTIDRUG TRANSPORTER MFSC"/>
    <property type="match status" value="1"/>
</dbReference>
<dbReference type="InterPro" id="IPR036259">
    <property type="entry name" value="MFS_trans_sf"/>
</dbReference>
<keyword evidence="4 5" id="KW-0472">Membrane</keyword>
<dbReference type="CDD" id="cd17321">
    <property type="entry name" value="MFS_MMR_MDR_like"/>
    <property type="match status" value="1"/>
</dbReference>
<feature type="transmembrane region" description="Helical" evidence="5">
    <location>
        <begin position="462"/>
        <end position="480"/>
    </location>
</feature>
<dbReference type="GO" id="GO:0022857">
    <property type="term" value="F:transmembrane transporter activity"/>
    <property type="evidence" value="ECO:0007669"/>
    <property type="project" value="InterPro"/>
</dbReference>
<evidence type="ECO:0000256" key="2">
    <source>
        <dbReference type="ARBA" id="ARBA00022692"/>
    </source>
</evidence>
<evidence type="ECO:0000256" key="1">
    <source>
        <dbReference type="ARBA" id="ARBA00004141"/>
    </source>
</evidence>
<dbReference type="Proteomes" id="UP000194139">
    <property type="component" value="Chromosome"/>
</dbReference>
<dbReference type="InterPro" id="IPR011701">
    <property type="entry name" value="MFS"/>
</dbReference>
<dbReference type="PROSITE" id="PS50850">
    <property type="entry name" value="MFS"/>
    <property type="match status" value="1"/>
</dbReference>
<feature type="transmembrane region" description="Helical" evidence="5">
    <location>
        <begin position="61"/>
        <end position="81"/>
    </location>
</feature>
<keyword evidence="2 5" id="KW-0812">Transmembrane</keyword>
<feature type="domain" description="Major facilitator superfamily (MFS) profile" evidence="6">
    <location>
        <begin position="27"/>
        <end position="485"/>
    </location>
</feature>
<evidence type="ECO:0000256" key="5">
    <source>
        <dbReference type="SAM" id="Phobius"/>
    </source>
</evidence>
<reference evidence="7 8" key="1">
    <citation type="submission" date="2017-05" db="EMBL/GenBank/DDBJ databases">
        <title>Complete and WGS of Bordetella genogroups.</title>
        <authorList>
            <person name="Spilker T."/>
            <person name="LiPuma J."/>
        </authorList>
    </citation>
    <scope>NUCLEOTIDE SEQUENCE [LARGE SCALE GENOMIC DNA]</scope>
    <source>
        <strain evidence="7 8">AU17164</strain>
    </source>
</reference>
<dbReference type="PANTHER" id="PTHR42718:SF39">
    <property type="entry name" value="ACTINORHODIN TRANSPORTER-RELATED"/>
    <property type="match status" value="1"/>
</dbReference>
<accession>A0A1W6YZU7</accession>
<feature type="transmembrane region" description="Helical" evidence="5">
    <location>
        <begin position="93"/>
        <end position="119"/>
    </location>
</feature>
<protein>
    <submittedName>
        <fullName evidence="7">MFS transporter</fullName>
    </submittedName>
</protein>
<dbReference type="Gene3D" id="1.20.1250.20">
    <property type="entry name" value="MFS general substrate transporter like domains"/>
    <property type="match status" value="1"/>
</dbReference>